<keyword evidence="1" id="KW-0812">Transmembrane</keyword>
<dbReference type="RefSeq" id="XP_029220746.1">
    <property type="nucleotide sequence ID" value="XM_029363380.1"/>
</dbReference>
<organism evidence="3 4">
    <name type="scientific">Besnoitia besnoiti</name>
    <name type="common">Apicomplexan protozoan</name>
    <dbReference type="NCBI Taxonomy" id="94643"/>
    <lineage>
        <taxon>Eukaryota</taxon>
        <taxon>Sar</taxon>
        <taxon>Alveolata</taxon>
        <taxon>Apicomplexa</taxon>
        <taxon>Conoidasida</taxon>
        <taxon>Coccidia</taxon>
        <taxon>Eucoccidiorida</taxon>
        <taxon>Eimeriorina</taxon>
        <taxon>Sarcocystidae</taxon>
        <taxon>Besnoitia</taxon>
    </lineage>
</organism>
<accession>A0A2A9MLZ2</accession>
<keyword evidence="2" id="KW-0732">Signal</keyword>
<proteinExistence type="predicted"/>
<evidence type="ECO:0000313" key="4">
    <source>
        <dbReference type="Proteomes" id="UP000224006"/>
    </source>
</evidence>
<dbReference type="KEGG" id="bbes:BESB_049290"/>
<keyword evidence="4" id="KW-1185">Reference proteome</keyword>
<reference evidence="3 4" key="1">
    <citation type="submission" date="2017-09" db="EMBL/GenBank/DDBJ databases">
        <title>Genome sequencing of Besnoitia besnoiti strain Bb-Ger1.</title>
        <authorList>
            <person name="Schares G."/>
            <person name="Venepally P."/>
            <person name="Lorenzi H.A."/>
        </authorList>
    </citation>
    <scope>NUCLEOTIDE SEQUENCE [LARGE SCALE GENOMIC DNA]</scope>
    <source>
        <strain evidence="3 4">Bb-Ger1</strain>
    </source>
</reference>
<keyword evidence="1" id="KW-1133">Transmembrane helix</keyword>
<dbReference type="Proteomes" id="UP000224006">
    <property type="component" value="Chromosome III"/>
</dbReference>
<dbReference type="GO" id="GO:0005576">
    <property type="term" value="C:extracellular region"/>
    <property type="evidence" value="ECO:0007669"/>
    <property type="project" value="InterPro"/>
</dbReference>
<name>A0A2A9MLZ2_BESBE</name>
<evidence type="ECO:0000256" key="2">
    <source>
        <dbReference type="SAM" id="SignalP"/>
    </source>
</evidence>
<dbReference type="EMBL" id="NWUJ01000003">
    <property type="protein sequence ID" value="PFH36737.1"/>
    <property type="molecule type" value="Genomic_DNA"/>
</dbReference>
<gene>
    <name evidence="3" type="ORF">BESB_049290</name>
</gene>
<sequence length="186" mass="19649">MASARIFILTLCLLDLAARCVPGLCQGESAEYQDALDYPHVDADQASQHLAPEEDVDEENDNPGVVEKGGLVRTHSVGSRSTENGGLLSKISKSLYGATGSFAVSAAVLPELTEGQINGVEPVSLYDNVRTVVGLGALAAMLSFLAVSAYKTGKHFLRRRHRKSAAAAGVSILGEEETNGPTRDDH</sequence>
<feature type="signal peptide" evidence="2">
    <location>
        <begin position="1"/>
        <end position="20"/>
    </location>
</feature>
<evidence type="ECO:0000256" key="1">
    <source>
        <dbReference type="SAM" id="Phobius"/>
    </source>
</evidence>
<feature type="chain" id="PRO_5013355546" evidence="2">
    <location>
        <begin position="21"/>
        <end position="186"/>
    </location>
</feature>
<dbReference type="InterPro" id="IPR008120">
    <property type="entry name" value="Dense_granule_Gra7_protein"/>
</dbReference>
<protein>
    <submittedName>
        <fullName evidence="3">Dense granule protein GRA7</fullName>
    </submittedName>
</protein>
<evidence type="ECO:0000313" key="3">
    <source>
        <dbReference type="EMBL" id="PFH36737.1"/>
    </source>
</evidence>
<dbReference type="GeneID" id="40309859"/>
<dbReference type="VEuPathDB" id="ToxoDB:BESB_049290"/>
<dbReference type="PRINTS" id="PR01747">
    <property type="entry name" value="DENSEGRNULE7"/>
</dbReference>
<comment type="caution">
    <text evidence="3">The sequence shown here is derived from an EMBL/GenBank/DDBJ whole genome shotgun (WGS) entry which is preliminary data.</text>
</comment>
<feature type="transmembrane region" description="Helical" evidence="1">
    <location>
        <begin position="132"/>
        <end position="150"/>
    </location>
</feature>
<keyword evidence="1" id="KW-0472">Membrane</keyword>
<dbReference type="AlphaFoldDB" id="A0A2A9MLZ2"/>